<comment type="caution">
    <text evidence="2">The sequence shown here is derived from an EMBL/GenBank/DDBJ whole genome shotgun (WGS) entry which is preliminary data.</text>
</comment>
<dbReference type="eggNOG" id="COG5569">
    <property type="taxonomic scope" value="Bacteria"/>
</dbReference>
<reference evidence="2 3" key="1">
    <citation type="journal article" date="2012" name="BMC Genomics">
        <title>Comparative genomics of bacteria in the genus Providencia isolated from wild Drosophila melanogaster.</title>
        <authorList>
            <person name="Galac M.R."/>
            <person name="Lazzaro B.P."/>
        </authorList>
    </citation>
    <scope>NUCLEOTIDE SEQUENCE [LARGE SCALE GENOMIC DNA]</scope>
    <source>
        <strain evidence="2 3">DSM 19968</strain>
    </source>
</reference>
<evidence type="ECO:0000256" key="1">
    <source>
        <dbReference type="SAM" id="SignalP"/>
    </source>
</evidence>
<dbReference type="InterPro" id="IPR021647">
    <property type="entry name" value="CusF_Ec"/>
</dbReference>
<accession>K8W4I7</accession>
<dbReference type="RefSeq" id="WP_008913287.1">
    <property type="nucleotide sequence ID" value="NZ_KB233225.1"/>
</dbReference>
<protein>
    <submittedName>
        <fullName evidence="2">Periplasmic copper-binding protein</fullName>
    </submittedName>
</protein>
<dbReference type="AlphaFoldDB" id="K8W4I7"/>
<gene>
    <name evidence="2" type="ORF">OOA_16524</name>
</gene>
<feature type="signal peptide" evidence="1">
    <location>
        <begin position="1"/>
        <end position="22"/>
    </location>
</feature>
<dbReference type="PATRIC" id="fig|1141662.3.peg.3351"/>
<dbReference type="Gene3D" id="2.40.50.320">
    <property type="entry name" value="Copper binding periplasmic protein CusF"/>
    <property type="match status" value="1"/>
</dbReference>
<evidence type="ECO:0000313" key="2">
    <source>
        <dbReference type="EMBL" id="EKT55414.1"/>
    </source>
</evidence>
<feature type="chain" id="PRO_5003923340" evidence="1">
    <location>
        <begin position="23"/>
        <end position="115"/>
    </location>
</feature>
<dbReference type="Proteomes" id="UP000009336">
    <property type="component" value="Unassembled WGS sequence"/>
</dbReference>
<proteinExistence type="predicted"/>
<dbReference type="HOGENOM" id="CLU_140852_2_1_6"/>
<sequence length="115" mass="12951">MKTLNKAVFVLSITFFSVVGYANTHEHNHSASMDMTKTVESVIDSKGKLISIDTENKKLTINHDAIPSIGWPPMTMRFTYENDQIINGLKDDDEVKFSFIQQGNISLLKSVEKTN</sequence>
<dbReference type="InterPro" id="IPR042230">
    <property type="entry name" value="CusF_sf"/>
</dbReference>
<dbReference type="STRING" id="1141662.OOA_16524"/>
<name>K8W4I7_9GAMM</name>
<organism evidence="2 3">
    <name type="scientific">Providencia burhodogranariea DSM 19968</name>
    <dbReference type="NCBI Taxonomy" id="1141662"/>
    <lineage>
        <taxon>Bacteria</taxon>
        <taxon>Pseudomonadati</taxon>
        <taxon>Pseudomonadota</taxon>
        <taxon>Gammaproteobacteria</taxon>
        <taxon>Enterobacterales</taxon>
        <taxon>Morganellaceae</taxon>
        <taxon>Providencia</taxon>
    </lineage>
</organism>
<dbReference type="EMBL" id="AKKL01000046">
    <property type="protein sequence ID" value="EKT55414.1"/>
    <property type="molecule type" value="Genomic_DNA"/>
</dbReference>
<keyword evidence="1" id="KW-0732">Signal</keyword>
<dbReference type="Pfam" id="PF11604">
    <property type="entry name" value="CusF_Ec"/>
    <property type="match status" value="1"/>
</dbReference>
<keyword evidence="3" id="KW-1185">Reference proteome</keyword>
<evidence type="ECO:0000313" key="3">
    <source>
        <dbReference type="Proteomes" id="UP000009336"/>
    </source>
</evidence>